<gene>
    <name evidence="2" type="ORF">N656DRAFT_782309</name>
</gene>
<comment type="caution">
    <text evidence="2">The sequence shown here is derived from an EMBL/GenBank/DDBJ whole genome shotgun (WGS) entry which is preliminary data.</text>
</comment>
<evidence type="ECO:0000256" key="1">
    <source>
        <dbReference type="SAM" id="MobiDB-lite"/>
    </source>
</evidence>
<proteinExistence type="predicted"/>
<dbReference type="AlphaFoldDB" id="A0AAN6QL96"/>
<evidence type="ECO:0000313" key="2">
    <source>
        <dbReference type="EMBL" id="KAK4109880.1"/>
    </source>
</evidence>
<sequence>MTLREQTGFVSKPSEGLPDTLIRSNAGPAGPVPSPVAVPQRNPGSAAEDQQQDGEKPDRSGNGKEDCTFPQPKLRLQIHDLDHPGASKFLGAVNPATVLSTAVDNVLRLLYRSPSDRHTTVPPTRSVTLILRDMDGVAYTTGTDLDNDHKEIHFSLGYINSIKPPSRLTPEITGVLTHELVHCYQWDAHGSCPGGLIEGLADWVRLNCDLSPPHWKRETDGAWDRGYQHTAYFLQFLELRFGEGTIRRLNDKLRRHKYDAKRFWPELLGETVEKLYSDYVENCEGGEERT</sequence>
<reference evidence="2" key="2">
    <citation type="submission" date="2023-05" db="EMBL/GenBank/DDBJ databases">
        <authorList>
            <consortium name="Lawrence Berkeley National Laboratory"/>
            <person name="Steindorff A."/>
            <person name="Hensen N."/>
            <person name="Bonometti L."/>
            <person name="Westerberg I."/>
            <person name="Brannstrom I.O."/>
            <person name="Guillou S."/>
            <person name="Cros-Aarteil S."/>
            <person name="Calhoun S."/>
            <person name="Haridas S."/>
            <person name="Kuo A."/>
            <person name="Mondo S."/>
            <person name="Pangilinan J."/>
            <person name="Riley R."/>
            <person name="Labutti K."/>
            <person name="Andreopoulos B."/>
            <person name="Lipzen A."/>
            <person name="Chen C."/>
            <person name="Yanf M."/>
            <person name="Daum C."/>
            <person name="Ng V."/>
            <person name="Clum A."/>
            <person name="Ohm R."/>
            <person name="Martin F."/>
            <person name="Silar P."/>
            <person name="Natvig D."/>
            <person name="Lalanne C."/>
            <person name="Gautier V."/>
            <person name="Ament-Velasquez S.L."/>
            <person name="Kruys A."/>
            <person name="Hutchinson M.I."/>
            <person name="Powell A.J."/>
            <person name="Barry K."/>
            <person name="Miller A.N."/>
            <person name="Grigoriev I.V."/>
            <person name="Debuchy R."/>
            <person name="Gladieux P."/>
            <person name="Thoren M.H."/>
            <person name="Johannesson H."/>
        </authorList>
    </citation>
    <scope>NUCLEOTIDE SEQUENCE</scope>
    <source>
        <strain evidence="2">CBS 508.74</strain>
    </source>
</reference>
<feature type="compositionally biased region" description="Basic and acidic residues" evidence="1">
    <location>
        <begin position="53"/>
        <end position="67"/>
    </location>
</feature>
<organism evidence="2 3">
    <name type="scientific">Canariomyces notabilis</name>
    <dbReference type="NCBI Taxonomy" id="2074819"/>
    <lineage>
        <taxon>Eukaryota</taxon>
        <taxon>Fungi</taxon>
        <taxon>Dikarya</taxon>
        <taxon>Ascomycota</taxon>
        <taxon>Pezizomycotina</taxon>
        <taxon>Sordariomycetes</taxon>
        <taxon>Sordariomycetidae</taxon>
        <taxon>Sordariales</taxon>
        <taxon>Chaetomiaceae</taxon>
        <taxon>Canariomyces</taxon>
    </lineage>
</organism>
<reference evidence="2" key="1">
    <citation type="journal article" date="2023" name="Mol. Phylogenet. Evol.">
        <title>Genome-scale phylogeny and comparative genomics of the fungal order Sordariales.</title>
        <authorList>
            <person name="Hensen N."/>
            <person name="Bonometti L."/>
            <person name="Westerberg I."/>
            <person name="Brannstrom I.O."/>
            <person name="Guillou S."/>
            <person name="Cros-Aarteil S."/>
            <person name="Calhoun S."/>
            <person name="Haridas S."/>
            <person name="Kuo A."/>
            <person name="Mondo S."/>
            <person name="Pangilinan J."/>
            <person name="Riley R."/>
            <person name="LaButti K."/>
            <person name="Andreopoulos B."/>
            <person name="Lipzen A."/>
            <person name="Chen C."/>
            <person name="Yan M."/>
            <person name="Daum C."/>
            <person name="Ng V."/>
            <person name="Clum A."/>
            <person name="Steindorff A."/>
            <person name="Ohm R.A."/>
            <person name="Martin F."/>
            <person name="Silar P."/>
            <person name="Natvig D.O."/>
            <person name="Lalanne C."/>
            <person name="Gautier V."/>
            <person name="Ament-Velasquez S.L."/>
            <person name="Kruys A."/>
            <person name="Hutchinson M.I."/>
            <person name="Powell A.J."/>
            <person name="Barry K."/>
            <person name="Miller A.N."/>
            <person name="Grigoriev I.V."/>
            <person name="Debuchy R."/>
            <person name="Gladieux P."/>
            <person name="Hiltunen Thoren M."/>
            <person name="Johannesson H."/>
        </authorList>
    </citation>
    <scope>NUCLEOTIDE SEQUENCE</scope>
    <source>
        <strain evidence="2">CBS 508.74</strain>
    </source>
</reference>
<dbReference type="PANTHER" id="PTHR33321">
    <property type="match status" value="1"/>
</dbReference>
<name>A0AAN6QL96_9PEZI</name>
<protein>
    <submittedName>
        <fullName evidence="2">BSP-domain-containing protein</fullName>
    </submittedName>
</protein>
<dbReference type="Proteomes" id="UP001302812">
    <property type="component" value="Unassembled WGS sequence"/>
</dbReference>
<dbReference type="EMBL" id="MU853353">
    <property type="protein sequence ID" value="KAK4109880.1"/>
    <property type="molecule type" value="Genomic_DNA"/>
</dbReference>
<accession>A0AAN6QL96</accession>
<keyword evidence="3" id="KW-1185">Reference proteome</keyword>
<evidence type="ECO:0000313" key="3">
    <source>
        <dbReference type="Proteomes" id="UP001302812"/>
    </source>
</evidence>
<dbReference type="Pfam" id="PF04450">
    <property type="entry name" value="BSP"/>
    <property type="match status" value="1"/>
</dbReference>
<dbReference type="GeneID" id="89939864"/>
<dbReference type="InterPro" id="IPR007541">
    <property type="entry name" value="Uncharacterised_BSP"/>
</dbReference>
<feature type="region of interest" description="Disordered" evidence="1">
    <location>
        <begin position="1"/>
        <end position="69"/>
    </location>
</feature>
<dbReference type="PANTHER" id="PTHR33321:SF12">
    <property type="entry name" value="PLANT BASIC SECRETORY PROTEIN (BSP) FAMILY PROTEIN"/>
    <property type="match status" value="1"/>
</dbReference>
<dbReference type="RefSeq" id="XP_064667450.1">
    <property type="nucleotide sequence ID" value="XM_064815739.1"/>
</dbReference>